<proteinExistence type="predicted"/>
<dbReference type="Proteomes" id="UP000249577">
    <property type="component" value="Unassembled WGS sequence"/>
</dbReference>
<gene>
    <name evidence="1" type="ORF">DI565_04520</name>
</gene>
<organism evidence="1 2">
    <name type="scientific">Ancylobacter novellus</name>
    <name type="common">Thiobacillus novellus</name>
    <dbReference type="NCBI Taxonomy" id="921"/>
    <lineage>
        <taxon>Bacteria</taxon>
        <taxon>Pseudomonadati</taxon>
        <taxon>Pseudomonadota</taxon>
        <taxon>Alphaproteobacteria</taxon>
        <taxon>Hyphomicrobiales</taxon>
        <taxon>Xanthobacteraceae</taxon>
        <taxon>Ancylobacter</taxon>
    </lineage>
</organism>
<comment type="caution">
    <text evidence="1">The sequence shown here is derived from an EMBL/GenBank/DDBJ whole genome shotgun (WGS) entry which is preliminary data.</text>
</comment>
<dbReference type="EMBL" id="QFPN01000002">
    <property type="protein sequence ID" value="PZQ17989.1"/>
    <property type="molecule type" value="Genomic_DNA"/>
</dbReference>
<name>A0A2W5KPL5_ANCNO</name>
<reference evidence="1 2" key="1">
    <citation type="submission" date="2017-08" db="EMBL/GenBank/DDBJ databases">
        <title>Infants hospitalized years apart are colonized by the same room-sourced microbial strains.</title>
        <authorList>
            <person name="Brooks B."/>
            <person name="Olm M.R."/>
            <person name="Firek B.A."/>
            <person name="Baker R."/>
            <person name="Thomas B.C."/>
            <person name="Morowitz M.J."/>
            <person name="Banfield J.F."/>
        </authorList>
    </citation>
    <scope>NUCLEOTIDE SEQUENCE [LARGE SCALE GENOMIC DNA]</scope>
    <source>
        <strain evidence="1">S2_005_003_R2_43</strain>
    </source>
</reference>
<sequence>MPDWLFVVITKALLGEVYPAIRAIAVRYSPEENTLLLRAYLDREPTEDDNENIAIIETNIFAMTTRAEIASSQAECVHTNAPHGRLDPLDGFVFARSEIAPGVPYLEGPYSWSD</sequence>
<evidence type="ECO:0000313" key="1">
    <source>
        <dbReference type="EMBL" id="PZQ17989.1"/>
    </source>
</evidence>
<dbReference type="Pfam" id="PF26541">
    <property type="entry name" value="MafI2"/>
    <property type="match status" value="1"/>
</dbReference>
<dbReference type="AlphaFoldDB" id="A0A2W5KPL5"/>
<dbReference type="InterPro" id="IPR058702">
    <property type="entry name" value="MafI2-like"/>
</dbReference>
<protein>
    <submittedName>
        <fullName evidence="1">Colicin</fullName>
    </submittedName>
</protein>
<accession>A0A2W5KPL5</accession>
<evidence type="ECO:0000313" key="2">
    <source>
        <dbReference type="Proteomes" id="UP000249577"/>
    </source>
</evidence>